<gene>
    <name evidence="1" type="ORF">DAPPUDRAFT_263719</name>
</gene>
<proteinExistence type="predicted"/>
<dbReference type="Proteomes" id="UP000000305">
    <property type="component" value="Unassembled WGS sequence"/>
</dbReference>
<sequence>MIWKDELLVDFLDVRISKEANTLLLENVANLETPFPFEEIESQPIVESGNRPLVTEILPEITNPISIVPTLPNPLLDPSTIPIQPERRLGLRPRNILRPIVPTPTPPLIFSFPNSQPKGFLKFSSNDCDFQISPLAPVPVYYDVFSTLPEITRFVGHTCTMWLEKKHIYTDFWGWQTSTQVRIPMETTVTDCEKMRDSRLCNTETMDYLGGNKWSLERVPNVQGKWLLVTGDELVNCRLEEVTLETECSNCTISSPIGDIPGGTNGSISHNLVTVIWKESLREIEECKLRLVEQGIALRFMTDKTGVERIRDVEQQLDFVYNTTSKKFCNSSENILKPVLGMDKVIAG</sequence>
<organism evidence="1 2">
    <name type="scientific">Daphnia pulex</name>
    <name type="common">Water flea</name>
    <dbReference type="NCBI Taxonomy" id="6669"/>
    <lineage>
        <taxon>Eukaryota</taxon>
        <taxon>Metazoa</taxon>
        <taxon>Ecdysozoa</taxon>
        <taxon>Arthropoda</taxon>
        <taxon>Crustacea</taxon>
        <taxon>Branchiopoda</taxon>
        <taxon>Diplostraca</taxon>
        <taxon>Cladocera</taxon>
        <taxon>Anomopoda</taxon>
        <taxon>Daphniidae</taxon>
        <taxon>Daphnia</taxon>
    </lineage>
</organism>
<keyword evidence="2" id="KW-1185">Reference proteome</keyword>
<reference evidence="1 2" key="1">
    <citation type="journal article" date="2011" name="Science">
        <title>The ecoresponsive genome of Daphnia pulex.</title>
        <authorList>
            <person name="Colbourne J.K."/>
            <person name="Pfrender M.E."/>
            <person name="Gilbert D."/>
            <person name="Thomas W.K."/>
            <person name="Tucker A."/>
            <person name="Oakley T.H."/>
            <person name="Tokishita S."/>
            <person name="Aerts A."/>
            <person name="Arnold G.J."/>
            <person name="Basu M.K."/>
            <person name="Bauer D.J."/>
            <person name="Caceres C.E."/>
            <person name="Carmel L."/>
            <person name="Casola C."/>
            <person name="Choi J.H."/>
            <person name="Detter J.C."/>
            <person name="Dong Q."/>
            <person name="Dusheyko S."/>
            <person name="Eads B.D."/>
            <person name="Frohlich T."/>
            <person name="Geiler-Samerotte K.A."/>
            <person name="Gerlach D."/>
            <person name="Hatcher P."/>
            <person name="Jogdeo S."/>
            <person name="Krijgsveld J."/>
            <person name="Kriventseva E.V."/>
            <person name="Kultz D."/>
            <person name="Laforsch C."/>
            <person name="Lindquist E."/>
            <person name="Lopez J."/>
            <person name="Manak J.R."/>
            <person name="Muller J."/>
            <person name="Pangilinan J."/>
            <person name="Patwardhan R.P."/>
            <person name="Pitluck S."/>
            <person name="Pritham E.J."/>
            <person name="Rechtsteiner A."/>
            <person name="Rho M."/>
            <person name="Rogozin I.B."/>
            <person name="Sakarya O."/>
            <person name="Salamov A."/>
            <person name="Schaack S."/>
            <person name="Shapiro H."/>
            <person name="Shiga Y."/>
            <person name="Skalitzky C."/>
            <person name="Smith Z."/>
            <person name="Souvorov A."/>
            <person name="Sung W."/>
            <person name="Tang Z."/>
            <person name="Tsuchiya D."/>
            <person name="Tu H."/>
            <person name="Vos H."/>
            <person name="Wang M."/>
            <person name="Wolf Y.I."/>
            <person name="Yamagata H."/>
            <person name="Yamada T."/>
            <person name="Ye Y."/>
            <person name="Shaw J.R."/>
            <person name="Andrews J."/>
            <person name="Crease T.J."/>
            <person name="Tang H."/>
            <person name="Lucas S.M."/>
            <person name="Robertson H.M."/>
            <person name="Bork P."/>
            <person name="Koonin E.V."/>
            <person name="Zdobnov E.M."/>
            <person name="Grigoriev I.V."/>
            <person name="Lynch M."/>
            <person name="Boore J.L."/>
        </authorList>
    </citation>
    <scope>NUCLEOTIDE SEQUENCE [LARGE SCALE GENOMIC DNA]</scope>
</reference>
<evidence type="ECO:0000313" key="1">
    <source>
        <dbReference type="EMBL" id="EFX66057.1"/>
    </source>
</evidence>
<protein>
    <submittedName>
        <fullName evidence="1">Uncharacterized protein</fullName>
    </submittedName>
</protein>
<dbReference type="OrthoDB" id="6388921at2759"/>
<dbReference type="PhylomeDB" id="E9HQB3"/>
<dbReference type="HOGENOM" id="CLU_797563_0_0_1"/>
<dbReference type="KEGG" id="dpx:DAPPUDRAFT_263719"/>
<dbReference type="EMBL" id="GL732717">
    <property type="protein sequence ID" value="EFX66057.1"/>
    <property type="molecule type" value="Genomic_DNA"/>
</dbReference>
<dbReference type="InParanoid" id="E9HQB3"/>
<name>E9HQB3_DAPPU</name>
<evidence type="ECO:0000313" key="2">
    <source>
        <dbReference type="Proteomes" id="UP000000305"/>
    </source>
</evidence>
<dbReference type="AlphaFoldDB" id="E9HQB3"/>
<accession>E9HQB3</accession>